<dbReference type="Gene3D" id="3.20.20.150">
    <property type="entry name" value="Divalent-metal-dependent TIM barrel enzymes"/>
    <property type="match status" value="1"/>
</dbReference>
<dbReference type="InterPro" id="IPR036237">
    <property type="entry name" value="Xyl_isomerase-like_sf"/>
</dbReference>
<organism evidence="2 3">
    <name type="scientific">Limisphaera ngatamarikiensis</name>
    <dbReference type="NCBI Taxonomy" id="1324935"/>
    <lineage>
        <taxon>Bacteria</taxon>
        <taxon>Pseudomonadati</taxon>
        <taxon>Verrucomicrobiota</taxon>
        <taxon>Verrucomicrobiia</taxon>
        <taxon>Limisphaerales</taxon>
        <taxon>Limisphaeraceae</taxon>
        <taxon>Limisphaera</taxon>
    </lineage>
</organism>
<dbReference type="GO" id="GO:0016853">
    <property type="term" value="F:isomerase activity"/>
    <property type="evidence" value="ECO:0007669"/>
    <property type="project" value="UniProtKB-KW"/>
</dbReference>
<name>A0A6M1RRD7_9BACT</name>
<dbReference type="PANTHER" id="PTHR12110:SF21">
    <property type="entry name" value="XYLOSE ISOMERASE-LIKE TIM BARREL DOMAIN-CONTAINING PROTEIN"/>
    <property type="match status" value="1"/>
</dbReference>
<keyword evidence="3" id="KW-1185">Reference proteome</keyword>
<dbReference type="SUPFAM" id="SSF51658">
    <property type="entry name" value="Xylose isomerase-like"/>
    <property type="match status" value="1"/>
</dbReference>
<proteinExistence type="predicted"/>
<sequence>MKLGFVSAILPELTLNEVLAFAAAEGFSCVELMCWPPGRAERRFAGVTHVNVIAFTQAQADDINALCAQHGVTISGLGYYPNPLDPNPGVARAAVDHLKRVIRAASLLGVRQVNTFIGRDWRRTVEENWPRFLKTWKPLIAFAEEQNVRIGIENCPMLFTRDEWPGGKNLATTPVIWRRMFEEIPSEYFGLNYDPSHLVLQRMDPIAPLAEFKNRLFHVHAKDVQVHADKLNEVGTFAYPKLWHTPRIPGFGEINWARFMAKLYEIGYTGPVCIEVEDDTFGQSLEGRKRAVQIAGQILRPFFP</sequence>
<dbReference type="InterPro" id="IPR050312">
    <property type="entry name" value="IolE/XylAMocC-like"/>
</dbReference>
<dbReference type="EMBL" id="JAAKYA010000077">
    <property type="protein sequence ID" value="NGO39957.1"/>
    <property type="molecule type" value="Genomic_DNA"/>
</dbReference>
<evidence type="ECO:0000313" key="2">
    <source>
        <dbReference type="EMBL" id="NGO39957.1"/>
    </source>
</evidence>
<reference evidence="2 3" key="1">
    <citation type="submission" date="2020-02" db="EMBL/GenBank/DDBJ databases">
        <title>Draft genome sequence of Limisphaera ngatamarikiensis NGM72.4T, a thermophilic Verrucomicrobia grouped in subdivision 3.</title>
        <authorList>
            <person name="Carere C.R."/>
            <person name="Steen J."/>
            <person name="Hugenholtz P."/>
            <person name="Stott M.B."/>
        </authorList>
    </citation>
    <scope>NUCLEOTIDE SEQUENCE [LARGE SCALE GENOMIC DNA]</scope>
    <source>
        <strain evidence="2 3">NGM72.4</strain>
    </source>
</reference>
<dbReference type="PANTHER" id="PTHR12110">
    <property type="entry name" value="HYDROXYPYRUVATE ISOMERASE"/>
    <property type="match status" value="1"/>
</dbReference>
<dbReference type="InterPro" id="IPR013022">
    <property type="entry name" value="Xyl_isomerase-like_TIM-brl"/>
</dbReference>
<evidence type="ECO:0000259" key="1">
    <source>
        <dbReference type="Pfam" id="PF01261"/>
    </source>
</evidence>
<gene>
    <name evidence="2" type="ORF">G4L39_11230</name>
</gene>
<keyword evidence="2" id="KW-0413">Isomerase</keyword>
<evidence type="ECO:0000313" key="3">
    <source>
        <dbReference type="Proteomes" id="UP000477311"/>
    </source>
</evidence>
<comment type="caution">
    <text evidence="2">The sequence shown here is derived from an EMBL/GenBank/DDBJ whole genome shotgun (WGS) entry which is preliminary data.</text>
</comment>
<protein>
    <submittedName>
        <fullName evidence="2">Sugar phosphate isomerase/epimerase</fullName>
    </submittedName>
</protein>
<feature type="domain" description="Xylose isomerase-like TIM barrel" evidence="1">
    <location>
        <begin position="19"/>
        <end position="286"/>
    </location>
</feature>
<dbReference type="RefSeq" id="WP_165108273.1">
    <property type="nucleotide sequence ID" value="NZ_JAAKYA010000077.1"/>
</dbReference>
<dbReference type="AlphaFoldDB" id="A0A6M1RRD7"/>
<dbReference type="Proteomes" id="UP000477311">
    <property type="component" value="Unassembled WGS sequence"/>
</dbReference>
<dbReference type="Pfam" id="PF01261">
    <property type="entry name" value="AP_endonuc_2"/>
    <property type="match status" value="1"/>
</dbReference>
<accession>A0A6M1RRD7</accession>